<dbReference type="SUPFAM" id="SSF55681">
    <property type="entry name" value="Class II aaRS and biotin synthetases"/>
    <property type="match status" value="1"/>
</dbReference>
<dbReference type="AlphaFoldDB" id="A0A0E9NAJ5"/>
<accession>A0A0E9NAJ5</accession>
<feature type="compositionally biased region" description="Basic and acidic residues" evidence="7">
    <location>
        <begin position="555"/>
        <end position="570"/>
    </location>
</feature>
<dbReference type="NCBIfam" id="TIGR00499">
    <property type="entry name" value="lysS_bact"/>
    <property type="match status" value="1"/>
</dbReference>
<dbReference type="GO" id="GO:0000049">
    <property type="term" value="F:tRNA binding"/>
    <property type="evidence" value="ECO:0007669"/>
    <property type="project" value="TreeGrafter"/>
</dbReference>
<dbReference type="Gene3D" id="2.40.50.140">
    <property type="entry name" value="Nucleic acid-binding proteins"/>
    <property type="match status" value="1"/>
</dbReference>
<dbReference type="PRINTS" id="PR00982">
    <property type="entry name" value="TRNASYNTHLYS"/>
</dbReference>
<dbReference type="InterPro" id="IPR006195">
    <property type="entry name" value="aa-tRNA-synth_II"/>
</dbReference>
<evidence type="ECO:0000256" key="5">
    <source>
        <dbReference type="ARBA" id="ARBA00023146"/>
    </source>
</evidence>
<evidence type="ECO:0000256" key="4">
    <source>
        <dbReference type="ARBA" id="ARBA00022840"/>
    </source>
</evidence>
<dbReference type="GO" id="GO:0004824">
    <property type="term" value="F:lysine-tRNA ligase activity"/>
    <property type="evidence" value="ECO:0007669"/>
    <property type="project" value="UniProtKB-EC"/>
</dbReference>
<evidence type="ECO:0000313" key="10">
    <source>
        <dbReference type="Proteomes" id="UP000033140"/>
    </source>
</evidence>
<dbReference type="Proteomes" id="UP000033140">
    <property type="component" value="Unassembled WGS sequence"/>
</dbReference>
<dbReference type="InterPro" id="IPR018149">
    <property type="entry name" value="Lys-tRNA-synth_II_C"/>
</dbReference>
<comment type="caution">
    <text evidence="9">The sequence shown here is derived from an EMBL/GenBank/DDBJ whole genome shotgun (WGS) entry which is preliminary data.</text>
</comment>
<dbReference type="PANTHER" id="PTHR42918">
    <property type="entry name" value="LYSYL-TRNA SYNTHETASE"/>
    <property type="match status" value="1"/>
</dbReference>
<reference evidence="9 10" key="2">
    <citation type="journal article" date="2014" name="J. Gen. Appl. Microbiol.">
        <title>The early diverging ascomycetous budding yeast Saitoella complicata has three histone deacetylases belonging to the Clr6, Hos2, and Rpd3 lineages.</title>
        <authorList>
            <person name="Nishida H."/>
            <person name="Matsumoto T."/>
            <person name="Kondo S."/>
            <person name="Hamamoto M."/>
            <person name="Yoshikawa H."/>
        </authorList>
    </citation>
    <scope>NUCLEOTIDE SEQUENCE [LARGE SCALE GENOMIC DNA]</scope>
    <source>
        <strain evidence="9 10">NRRL Y-17804</strain>
    </source>
</reference>
<evidence type="ECO:0000259" key="8">
    <source>
        <dbReference type="PROSITE" id="PS50862"/>
    </source>
</evidence>
<keyword evidence="3" id="KW-0547">Nucleotide-binding</keyword>
<organism evidence="9 10">
    <name type="scientific">Saitoella complicata (strain BCRC 22490 / CBS 7301 / JCM 7358 / NBRC 10748 / NRRL Y-17804)</name>
    <dbReference type="NCBI Taxonomy" id="698492"/>
    <lineage>
        <taxon>Eukaryota</taxon>
        <taxon>Fungi</taxon>
        <taxon>Dikarya</taxon>
        <taxon>Ascomycota</taxon>
        <taxon>Taphrinomycotina</taxon>
        <taxon>Taphrinomycotina incertae sedis</taxon>
        <taxon>Saitoella</taxon>
    </lineage>
</organism>
<dbReference type="CDD" id="cd04322">
    <property type="entry name" value="LysRS_N"/>
    <property type="match status" value="1"/>
</dbReference>
<proteinExistence type="predicted"/>
<protein>
    <recommendedName>
        <fullName evidence="1">lysine--tRNA ligase</fullName>
        <ecNumber evidence="1">6.1.1.6</ecNumber>
    </recommendedName>
    <alternativeName>
        <fullName evidence="6">Lysyl-tRNA synthetase</fullName>
    </alternativeName>
</protein>
<dbReference type="InterPro" id="IPR002313">
    <property type="entry name" value="Lys-tRNA-ligase_II"/>
</dbReference>
<dbReference type="InterPro" id="IPR045864">
    <property type="entry name" value="aa-tRNA-synth_II/BPL/LPL"/>
</dbReference>
<dbReference type="InterPro" id="IPR044136">
    <property type="entry name" value="Lys-tRNA-ligase_II_N"/>
</dbReference>
<evidence type="ECO:0000256" key="3">
    <source>
        <dbReference type="ARBA" id="ARBA00022741"/>
    </source>
</evidence>
<dbReference type="STRING" id="698492.A0A0E9NAJ5"/>
<dbReference type="RefSeq" id="XP_019026937.1">
    <property type="nucleotide sequence ID" value="XM_019169117.1"/>
</dbReference>
<dbReference type="GO" id="GO:0005829">
    <property type="term" value="C:cytosol"/>
    <property type="evidence" value="ECO:0007669"/>
    <property type="project" value="TreeGrafter"/>
</dbReference>
<reference evidence="9 10" key="1">
    <citation type="journal article" date="2011" name="J. Gen. Appl. Microbiol.">
        <title>Draft genome sequencing of the enigmatic yeast Saitoella complicata.</title>
        <authorList>
            <person name="Nishida H."/>
            <person name="Hamamoto M."/>
            <person name="Sugiyama J."/>
        </authorList>
    </citation>
    <scope>NUCLEOTIDE SEQUENCE [LARGE SCALE GENOMIC DNA]</scope>
    <source>
        <strain evidence="9 10">NRRL Y-17804</strain>
    </source>
</reference>
<feature type="domain" description="Aminoacyl-transfer RNA synthetases class-II family profile" evidence="8">
    <location>
        <begin position="215"/>
        <end position="555"/>
    </location>
</feature>
<dbReference type="EC" id="6.1.1.6" evidence="1"/>
<dbReference type="GO" id="GO:0006430">
    <property type="term" value="P:lysyl-tRNA aminoacylation"/>
    <property type="evidence" value="ECO:0007669"/>
    <property type="project" value="InterPro"/>
</dbReference>
<gene>
    <name evidence="9" type="ORF">G7K_0958-t1</name>
</gene>
<evidence type="ECO:0000256" key="2">
    <source>
        <dbReference type="ARBA" id="ARBA00022598"/>
    </source>
</evidence>
<dbReference type="PANTHER" id="PTHR42918:SF5">
    <property type="entry name" value="LYSINE--TRNA LIGASE, MITOCHONDRIAL"/>
    <property type="match status" value="1"/>
</dbReference>
<dbReference type="InterPro" id="IPR004364">
    <property type="entry name" value="Aa-tRNA-synt_II"/>
</dbReference>
<evidence type="ECO:0000256" key="1">
    <source>
        <dbReference type="ARBA" id="ARBA00013166"/>
    </source>
</evidence>
<sequence>MKGLPPALRFAISTACPRSLRPASIRFYSDRRPPPLARPEKKTEGEDRPDIKQRRKLFEELGVEPYPRVEFDERAIDVSRFIAKYGETLGKGGRGEEVVTLRGRIGRKSASSSKLYFYDIVQDGKKLQAVCSLRKFDGTPEEFTKMHHMFHRGDYISMTGIPGKTNVGELSIFTSSQILLSPCLHPPPLTPLDLDKRMRNRHIDLMVNQSAANALRVRSKILTYLRKFLVDRGFVEVETPILSDTMGGASATPFITQSKVTGKKELSLRIAPELWLKRLVIGSLDRVFEIGKCFRNEGIDATHNPEFTSCEYYQAYANLDDLIRDTEDLLSGMVAHLKDGDSTILNPTDPTGGEPISFAIPFRRIEFIPALETAMGRKLPQLDDENTTESLLTLLKDLGIKPPSPSTPSKLLDKLASHYLEPQCIQPTFITHIPEIMSPLAKGSEINGHRVSHRFELYVNSQEICNAYEEENDPISQRAKFTLQQSDRESGDSEIPAVDESFVHALEWGLPPTGGWGMGIDRWVMLMTGKTRIGEVLSFGGLKHTVGQGLGLRAPGEKEGQKDKETRDLL</sequence>
<name>A0A0E9NAJ5_SAICN</name>
<dbReference type="Gene3D" id="3.30.930.10">
    <property type="entry name" value="Bira Bifunctional Protein, Domain 2"/>
    <property type="match status" value="1"/>
</dbReference>
<dbReference type="GO" id="GO:0005524">
    <property type="term" value="F:ATP binding"/>
    <property type="evidence" value="ECO:0007669"/>
    <property type="project" value="UniProtKB-KW"/>
</dbReference>
<keyword evidence="4" id="KW-0067">ATP-binding</keyword>
<reference evidence="9 10" key="3">
    <citation type="journal article" date="2015" name="Genome Announc.">
        <title>Draft Genome Sequence of the Archiascomycetous Yeast Saitoella complicata.</title>
        <authorList>
            <person name="Yamauchi K."/>
            <person name="Kondo S."/>
            <person name="Hamamoto M."/>
            <person name="Takahashi Y."/>
            <person name="Ogura Y."/>
            <person name="Hayashi T."/>
            <person name="Nishida H."/>
        </authorList>
    </citation>
    <scope>NUCLEOTIDE SEQUENCE [LARGE SCALE GENOMIC DNA]</scope>
    <source>
        <strain evidence="9 10">NRRL Y-17804</strain>
    </source>
</reference>
<keyword evidence="10" id="KW-1185">Reference proteome</keyword>
<evidence type="ECO:0000256" key="6">
    <source>
        <dbReference type="ARBA" id="ARBA00030563"/>
    </source>
</evidence>
<keyword evidence="2" id="KW-0436">Ligase</keyword>
<evidence type="ECO:0000313" key="9">
    <source>
        <dbReference type="EMBL" id="GAO46736.1"/>
    </source>
</evidence>
<dbReference type="SUPFAM" id="SSF50249">
    <property type="entry name" value="Nucleic acid-binding proteins"/>
    <property type="match status" value="1"/>
</dbReference>
<dbReference type="OrthoDB" id="21243at2759"/>
<feature type="region of interest" description="Disordered" evidence="7">
    <location>
        <begin position="548"/>
        <end position="570"/>
    </location>
</feature>
<dbReference type="PROSITE" id="PS50862">
    <property type="entry name" value="AA_TRNA_LIGASE_II"/>
    <property type="match status" value="1"/>
</dbReference>
<feature type="compositionally biased region" description="Basic and acidic residues" evidence="7">
    <location>
        <begin position="28"/>
        <end position="51"/>
    </location>
</feature>
<keyword evidence="5" id="KW-0030">Aminoacyl-tRNA synthetase</keyword>
<dbReference type="Pfam" id="PF00152">
    <property type="entry name" value="tRNA-synt_2"/>
    <property type="match status" value="1"/>
</dbReference>
<dbReference type="EMBL" id="BACD03000005">
    <property type="protein sequence ID" value="GAO46736.1"/>
    <property type="molecule type" value="Genomic_DNA"/>
</dbReference>
<evidence type="ECO:0000256" key="7">
    <source>
        <dbReference type="SAM" id="MobiDB-lite"/>
    </source>
</evidence>
<dbReference type="InterPro" id="IPR012340">
    <property type="entry name" value="NA-bd_OB-fold"/>
</dbReference>
<dbReference type="OMA" id="MQERHVD"/>
<feature type="region of interest" description="Disordered" evidence="7">
    <location>
        <begin position="24"/>
        <end position="51"/>
    </location>
</feature>